<reference evidence="1 2" key="1">
    <citation type="submission" date="2017-09" db="EMBL/GenBank/DDBJ databases">
        <title>Biodiversity and function of Thalassospira species in the particle-attached aromatic-hydrocarbon-degrading consortia from the surface seawater of the China South Sea.</title>
        <authorList>
            <person name="Dong C."/>
            <person name="Lai Q."/>
            <person name="Shao Z."/>
        </authorList>
    </citation>
    <scope>NUCLEOTIDE SEQUENCE [LARGE SCALE GENOMIC DNA]</scope>
    <source>
        <strain evidence="1 2">139Z-12</strain>
    </source>
</reference>
<evidence type="ECO:0000313" key="2">
    <source>
        <dbReference type="Proteomes" id="UP000233332"/>
    </source>
</evidence>
<dbReference type="Proteomes" id="UP000233332">
    <property type="component" value="Unassembled WGS sequence"/>
</dbReference>
<accession>A0A2N3L6Q2</accession>
<sequence length="548" mass="60200">MIIPDTPNDTINRARTANFTSYKQKYSKKPHEFYARLVSTGSTAVSDPTKCIDPSFWRQARTLFSEDAVSIALFVDIAGPDGSTLVKRLPLFSRAEKEKGNDRCRVYISSSRLTPLYNMPPDAVFSLKFYLEYSKATDFKLTETVGKTIGVLSTAFTGPGFLAVAETANQVASQVEKIESELDDAGATLTAGLDVDETLSILGDPTHDAIVFSLRGISSDWGGIELSDQIETYVQISLDIRESVFRENGGAFPKTPTKYLNVDMPRHEHTTINDLATVEDGTGPKASNFELLDPGQQSHIDRYAGLCRSLRQYLSNNYGLNSSDELLARAAFLRSYGRYWREQAFRSDDCLSEVEQQRLKTLVGWELPAGIEQLNRDAVIVRFSNIIASILKSPGGIRKKRLADLTAGSGFYVVPASSAEFGLDVDADYFEEVDALDWIGSIPRMRNTVCYQATKSQLISIAMVVRVANQKPVALGIEFEKPVAFPDGFDGTDVNAVEAIVKGIKIQSLTFDSFENIRNLVVAPENWPTSSTSSDCQSVISAAVASNG</sequence>
<gene>
    <name evidence="1" type="ORF">COO92_12005</name>
</gene>
<organism evidence="1 2">
    <name type="scientific">Thalassospira lohafexi</name>
    <dbReference type="NCBI Taxonomy" id="744227"/>
    <lineage>
        <taxon>Bacteria</taxon>
        <taxon>Pseudomonadati</taxon>
        <taxon>Pseudomonadota</taxon>
        <taxon>Alphaproteobacteria</taxon>
        <taxon>Rhodospirillales</taxon>
        <taxon>Thalassospiraceae</taxon>
        <taxon>Thalassospira</taxon>
    </lineage>
</organism>
<comment type="caution">
    <text evidence="1">The sequence shown here is derived from an EMBL/GenBank/DDBJ whole genome shotgun (WGS) entry which is preliminary data.</text>
</comment>
<dbReference type="EMBL" id="NXGX01000004">
    <property type="protein sequence ID" value="PKR58452.1"/>
    <property type="molecule type" value="Genomic_DNA"/>
</dbReference>
<evidence type="ECO:0000313" key="1">
    <source>
        <dbReference type="EMBL" id="PKR58452.1"/>
    </source>
</evidence>
<keyword evidence="2" id="KW-1185">Reference proteome</keyword>
<proteinExistence type="predicted"/>
<name>A0A2N3L6Q2_9PROT</name>
<protein>
    <submittedName>
        <fullName evidence="1">Uncharacterized protein</fullName>
    </submittedName>
</protein>
<dbReference type="AlphaFoldDB" id="A0A2N3L6Q2"/>